<dbReference type="InterPro" id="IPR001279">
    <property type="entry name" value="Metallo-B-lactamas"/>
</dbReference>
<evidence type="ECO:0000259" key="5">
    <source>
        <dbReference type="SMART" id="SM00849"/>
    </source>
</evidence>
<evidence type="ECO:0000313" key="6">
    <source>
        <dbReference type="EMBL" id="MSS14354.1"/>
    </source>
</evidence>
<comment type="cofactor">
    <cofactor evidence="1">
        <name>Zn(2+)</name>
        <dbReference type="ChEBI" id="CHEBI:29105"/>
    </cofactor>
</comment>
<evidence type="ECO:0000256" key="1">
    <source>
        <dbReference type="ARBA" id="ARBA00001947"/>
    </source>
</evidence>
<evidence type="ECO:0000313" key="7">
    <source>
        <dbReference type="Proteomes" id="UP000481852"/>
    </source>
</evidence>
<keyword evidence="4" id="KW-0862">Zinc</keyword>
<dbReference type="SMART" id="SM00849">
    <property type="entry name" value="Lactamase_B"/>
    <property type="match status" value="1"/>
</dbReference>
<proteinExistence type="predicted"/>
<comment type="caution">
    <text evidence="6">The sequence shown here is derived from an EMBL/GenBank/DDBJ whole genome shotgun (WGS) entry which is preliminary data.</text>
</comment>
<dbReference type="GO" id="GO:0046872">
    <property type="term" value="F:metal ion binding"/>
    <property type="evidence" value="ECO:0007669"/>
    <property type="project" value="UniProtKB-KW"/>
</dbReference>
<sequence length="249" mass="27635">MRTSFLISAENMSGNVCQEASAGSDFLQDIRQGTGGRERMAVLTVDCLELGQLPTNTYLVMNTETKECLIIDPSDGVENIVSWLDDHQAKPVSIWLTHGHDDHMGSVSDLKRKYGLLCYVSKEEEEFCESIYYNLSSMFGHPRAIEPDLFFLDRQKVKVLGTEATVLLTPGHTVGSACYYFPQEKLLFSGDTLFEESVGRSDFPGGSTLSLIASVKRLMTLPDDVAVLPGHGGRTSIGHERKYNPYVNR</sequence>
<name>A0A6L5X647_9FIRM</name>
<dbReference type="SUPFAM" id="SSF56281">
    <property type="entry name" value="Metallo-hydrolase/oxidoreductase"/>
    <property type="match status" value="1"/>
</dbReference>
<dbReference type="GO" id="GO:0016787">
    <property type="term" value="F:hydrolase activity"/>
    <property type="evidence" value="ECO:0007669"/>
    <property type="project" value="UniProtKB-KW"/>
</dbReference>
<dbReference type="InterPro" id="IPR051453">
    <property type="entry name" value="MBL_Glyoxalase_II"/>
</dbReference>
<evidence type="ECO:0000256" key="3">
    <source>
        <dbReference type="ARBA" id="ARBA00022801"/>
    </source>
</evidence>
<evidence type="ECO:0000256" key="4">
    <source>
        <dbReference type="ARBA" id="ARBA00022833"/>
    </source>
</evidence>
<dbReference type="CDD" id="cd06262">
    <property type="entry name" value="metallo-hydrolase-like_MBL-fold"/>
    <property type="match status" value="1"/>
</dbReference>
<keyword evidence="3 6" id="KW-0378">Hydrolase</keyword>
<gene>
    <name evidence="6" type="ORF">FYJ35_04725</name>
</gene>
<accession>A0A6L5X647</accession>
<evidence type="ECO:0000256" key="2">
    <source>
        <dbReference type="ARBA" id="ARBA00022723"/>
    </source>
</evidence>
<organism evidence="6 7">
    <name type="scientific">Porcincola intestinalis</name>
    <dbReference type="NCBI Taxonomy" id="2606632"/>
    <lineage>
        <taxon>Bacteria</taxon>
        <taxon>Bacillati</taxon>
        <taxon>Bacillota</taxon>
        <taxon>Clostridia</taxon>
        <taxon>Lachnospirales</taxon>
        <taxon>Lachnospiraceae</taxon>
        <taxon>Porcincola</taxon>
    </lineage>
</organism>
<keyword evidence="7" id="KW-1185">Reference proteome</keyword>
<keyword evidence="2" id="KW-0479">Metal-binding</keyword>
<protein>
    <submittedName>
        <fullName evidence="6">MBL fold metallo-hydrolase</fullName>
    </submittedName>
</protein>
<dbReference type="AlphaFoldDB" id="A0A6L5X647"/>
<dbReference type="InterPro" id="IPR036866">
    <property type="entry name" value="RibonucZ/Hydroxyglut_hydro"/>
</dbReference>
<dbReference type="PANTHER" id="PTHR46233">
    <property type="entry name" value="HYDROXYACYLGLUTATHIONE HYDROLASE GLOC"/>
    <property type="match status" value="1"/>
</dbReference>
<dbReference type="Proteomes" id="UP000481852">
    <property type="component" value="Unassembled WGS sequence"/>
</dbReference>
<dbReference type="Pfam" id="PF00753">
    <property type="entry name" value="Lactamase_B"/>
    <property type="match status" value="1"/>
</dbReference>
<reference evidence="6 7" key="1">
    <citation type="submission" date="2019-08" db="EMBL/GenBank/DDBJ databases">
        <title>In-depth cultivation of the pig gut microbiome towards novel bacterial diversity and tailored functional studies.</title>
        <authorList>
            <person name="Wylensek D."/>
            <person name="Hitch T.C.A."/>
            <person name="Clavel T."/>
        </authorList>
    </citation>
    <scope>NUCLEOTIDE SEQUENCE [LARGE SCALE GENOMIC DNA]</scope>
    <source>
        <strain evidence="6 7">Oil+RF-744-WCA-WT-11</strain>
    </source>
</reference>
<dbReference type="Gene3D" id="3.60.15.10">
    <property type="entry name" value="Ribonuclease Z/Hydroxyacylglutathione hydrolase-like"/>
    <property type="match status" value="1"/>
</dbReference>
<dbReference type="EMBL" id="VULZ01000003">
    <property type="protein sequence ID" value="MSS14354.1"/>
    <property type="molecule type" value="Genomic_DNA"/>
</dbReference>
<dbReference type="PANTHER" id="PTHR46233:SF3">
    <property type="entry name" value="HYDROXYACYLGLUTATHIONE HYDROLASE GLOC"/>
    <property type="match status" value="1"/>
</dbReference>
<feature type="domain" description="Metallo-beta-lactamase" evidence="5">
    <location>
        <begin position="54"/>
        <end position="231"/>
    </location>
</feature>